<comment type="caution">
    <text evidence="1">The sequence shown here is derived from an EMBL/GenBank/DDBJ whole genome shotgun (WGS) entry which is preliminary data.</text>
</comment>
<reference evidence="1 2" key="1">
    <citation type="submission" date="2016-02" db="EMBL/GenBank/DDBJ databases">
        <authorList>
            <person name="Wen L."/>
            <person name="He K."/>
            <person name="Yang H."/>
        </authorList>
    </citation>
    <scope>NUCLEOTIDE SEQUENCE [LARGE SCALE GENOMIC DNA]</scope>
    <source>
        <strain evidence="1 2">KLE1704</strain>
    </source>
</reference>
<gene>
    <name evidence="1" type="ORF">HMPREF2531_04227</name>
</gene>
<sequence>MVHQIRNSCRYVVWKEKKEFTSDLKNICNGAIKEAAKMELDNFE</sequence>
<organism evidence="1">
    <name type="scientific">Bacteroides intestinalis</name>
    <dbReference type="NCBI Taxonomy" id="329854"/>
    <lineage>
        <taxon>Bacteria</taxon>
        <taxon>Pseudomonadati</taxon>
        <taxon>Bacteroidota</taxon>
        <taxon>Bacteroidia</taxon>
        <taxon>Bacteroidales</taxon>
        <taxon>Bacteroidaceae</taxon>
        <taxon>Bacteroides</taxon>
    </lineage>
</organism>
<name>A0A139KWT2_9BACE</name>
<dbReference type="AlphaFoldDB" id="A0A139KWT2"/>
<protein>
    <submittedName>
        <fullName evidence="1">Uncharacterized protein</fullName>
    </submittedName>
</protein>
<evidence type="ECO:0000313" key="2">
    <source>
        <dbReference type="Proteomes" id="UP000070319"/>
    </source>
</evidence>
<dbReference type="EMBL" id="LTDF01000155">
    <property type="protein sequence ID" value="KXT43664.1"/>
    <property type="molecule type" value="Genomic_DNA"/>
</dbReference>
<proteinExistence type="predicted"/>
<dbReference type="Proteomes" id="UP000070319">
    <property type="component" value="Unassembled WGS sequence"/>
</dbReference>
<dbReference type="PATRIC" id="fig|329854.7.peg.4301"/>
<evidence type="ECO:0000313" key="1">
    <source>
        <dbReference type="EMBL" id="KXT43664.1"/>
    </source>
</evidence>
<accession>A0A139KWT2</accession>